<comment type="caution">
    <text evidence="2">The sequence shown here is derived from an EMBL/GenBank/DDBJ whole genome shotgun (WGS) entry which is preliminary data.</text>
</comment>
<keyword evidence="3" id="KW-1185">Reference proteome</keyword>
<dbReference type="AlphaFoldDB" id="A0A9P5TPS0"/>
<feature type="compositionally biased region" description="Pro residues" evidence="1">
    <location>
        <begin position="1"/>
        <end position="14"/>
    </location>
</feature>
<name>A0A9P5TPS0_GYMJU</name>
<proteinExistence type="predicted"/>
<feature type="region of interest" description="Disordered" evidence="1">
    <location>
        <begin position="1"/>
        <end position="57"/>
    </location>
</feature>
<evidence type="ECO:0000313" key="2">
    <source>
        <dbReference type="EMBL" id="KAF8903728.1"/>
    </source>
</evidence>
<organism evidence="2 3">
    <name type="scientific">Gymnopilus junonius</name>
    <name type="common">Spectacular rustgill mushroom</name>
    <name type="synonym">Gymnopilus spectabilis subsp. junonius</name>
    <dbReference type="NCBI Taxonomy" id="109634"/>
    <lineage>
        <taxon>Eukaryota</taxon>
        <taxon>Fungi</taxon>
        <taxon>Dikarya</taxon>
        <taxon>Basidiomycota</taxon>
        <taxon>Agaricomycotina</taxon>
        <taxon>Agaricomycetes</taxon>
        <taxon>Agaricomycetidae</taxon>
        <taxon>Agaricales</taxon>
        <taxon>Agaricineae</taxon>
        <taxon>Hymenogastraceae</taxon>
        <taxon>Gymnopilus</taxon>
    </lineage>
</organism>
<feature type="compositionally biased region" description="Low complexity" evidence="1">
    <location>
        <begin position="23"/>
        <end position="36"/>
    </location>
</feature>
<dbReference type="Proteomes" id="UP000724874">
    <property type="component" value="Unassembled WGS sequence"/>
</dbReference>
<dbReference type="EMBL" id="JADNYJ010000029">
    <property type="protein sequence ID" value="KAF8903728.1"/>
    <property type="molecule type" value="Genomic_DNA"/>
</dbReference>
<gene>
    <name evidence="2" type="ORF">CPB84DRAFT_1774017</name>
</gene>
<accession>A0A9P5TPS0</accession>
<evidence type="ECO:0000313" key="3">
    <source>
        <dbReference type="Proteomes" id="UP000724874"/>
    </source>
</evidence>
<reference evidence="2" key="1">
    <citation type="submission" date="2020-11" db="EMBL/GenBank/DDBJ databases">
        <authorList>
            <consortium name="DOE Joint Genome Institute"/>
            <person name="Ahrendt S."/>
            <person name="Riley R."/>
            <person name="Andreopoulos W."/>
            <person name="LaButti K."/>
            <person name="Pangilinan J."/>
            <person name="Ruiz-duenas F.J."/>
            <person name="Barrasa J.M."/>
            <person name="Sanchez-Garcia M."/>
            <person name="Camarero S."/>
            <person name="Miyauchi S."/>
            <person name="Serrano A."/>
            <person name="Linde D."/>
            <person name="Babiker R."/>
            <person name="Drula E."/>
            <person name="Ayuso-Fernandez I."/>
            <person name="Pacheco R."/>
            <person name="Padilla G."/>
            <person name="Ferreira P."/>
            <person name="Barriuso J."/>
            <person name="Kellner H."/>
            <person name="Castanera R."/>
            <person name="Alfaro M."/>
            <person name="Ramirez L."/>
            <person name="Pisabarro A.G."/>
            <person name="Kuo A."/>
            <person name="Tritt A."/>
            <person name="Lipzen A."/>
            <person name="He G."/>
            <person name="Yan M."/>
            <person name="Ng V."/>
            <person name="Cullen D."/>
            <person name="Martin F."/>
            <person name="Rosso M.-N."/>
            <person name="Henrissat B."/>
            <person name="Hibbett D."/>
            <person name="Martinez A.T."/>
            <person name="Grigoriev I.V."/>
        </authorList>
    </citation>
    <scope>NUCLEOTIDE SEQUENCE</scope>
    <source>
        <strain evidence="2">AH 44721</strain>
    </source>
</reference>
<protein>
    <submittedName>
        <fullName evidence="2">Uncharacterized protein</fullName>
    </submittedName>
</protein>
<evidence type="ECO:0000256" key="1">
    <source>
        <dbReference type="SAM" id="MobiDB-lite"/>
    </source>
</evidence>
<sequence>MKIGERPPPAPAPPVRKKSSRLAATPYTAASPSAEGAKGRKARAGRDLHAVLYEDPAQKEEQKRLMSLLKSQDESQGSLRRRKSARIAGFEIRLSSDWMGGCTGEYG</sequence>